<keyword evidence="8 15" id="KW-1133">Transmembrane helix</keyword>
<feature type="region of interest" description="Disordered" evidence="14">
    <location>
        <begin position="1094"/>
        <end position="1136"/>
    </location>
</feature>
<evidence type="ECO:0000259" key="17">
    <source>
        <dbReference type="PROSITE" id="PS50922"/>
    </source>
</evidence>
<dbReference type="Proteomes" id="UP000030759">
    <property type="component" value="Unassembled WGS sequence"/>
</dbReference>
<comment type="pathway">
    <text evidence="2">Lipid metabolism; sphingolipid metabolism.</text>
</comment>
<dbReference type="PROSITE" id="PS50922">
    <property type="entry name" value="TLC"/>
    <property type="match status" value="1"/>
</dbReference>
<dbReference type="GO" id="GO:0046513">
    <property type="term" value="P:ceramide biosynthetic process"/>
    <property type="evidence" value="ECO:0007669"/>
    <property type="project" value="UniProtKB-ARBA"/>
</dbReference>
<evidence type="ECO:0000313" key="18">
    <source>
        <dbReference type="EMBL" id="ERE80442.1"/>
    </source>
</evidence>
<feature type="DNA-binding region" description="Homeobox" evidence="11">
    <location>
        <begin position="839"/>
        <end position="882"/>
    </location>
</feature>
<dbReference type="Pfam" id="PF00046">
    <property type="entry name" value="Homeodomain"/>
    <property type="match status" value="1"/>
</dbReference>
<feature type="compositionally biased region" description="Acidic residues" evidence="14">
    <location>
        <begin position="1094"/>
        <end position="1107"/>
    </location>
</feature>
<dbReference type="CDD" id="cd00086">
    <property type="entry name" value="homeodomain"/>
    <property type="match status" value="1"/>
</dbReference>
<feature type="compositionally biased region" description="Acidic residues" evidence="14">
    <location>
        <begin position="629"/>
        <end position="638"/>
    </location>
</feature>
<keyword evidence="11 13" id="KW-0371">Homeobox</keyword>
<feature type="region of interest" description="Disordered" evidence="14">
    <location>
        <begin position="591"/>
        <end position="692"/>
    </location>
</feature>
<dbReference type="EMBL" id="KE671231">
    <property type="protein sequence ID" value="ERE80442.1"/>
    <property type="molecule type" value="Genomic_DNA"/>
</dbReference>
<evidence type="ECO:0000313" key="19">
    <source>
        <dbReference type="Proteomes" id="UP000030759"/>
    </source>
</evidence>
<evidence type="ECO:0000256" key="3">
    <source>
        <dbReference type="ARBA" id="ARBA00004991"/>
    </source>
</evidence>
<feature type="transmembrane region" description="Helical" evidence="15">
    <location>
        <begin position="792"/>
        <end position="810"/>
    </location>
</feature>
<comment type="subcellular location">
    <subcellularLocation>
        <location evidence="1">Endoplasmic reticulum membrane</location>
        <topology evidence="1">Multi-pass membrane protein</topology>
    </subcellularLocation>
    <subcellularLocation>
        <location evidence="11 13">Nucleus</location>
    </subcellularLocation>
</comment>
<keyword evidence="4" id="KW-0443">Lipid metabolism</keyword>
<dbReference type="UniPathway" id="UPA00222"/>
<keyword evidence="11 13" id="KW-0539">Nucleus</keyword>
<gene>
    <name evidence="18" type="ORF">H671_3g8849</name>
</gene>
<feature type="transmembrane region" description="Helical" evidence="15">
    <location>
        <begin position="933"/>
        <end position="951"/>
    </location>
</feature>
<feature type="compositionally biased region" description="Basic and acidic residues" evidence="14">
    <location>
        <begin position="668"/>
        <end position="680"/>
    </location>
</feature>
<keyword evidence="11 13" id="KW-0238">DNA-binding</keyword>
<dbReference type="InterPro" id="IPR009057">
    <property type="entry name" value="Homeodomain-like_sf"/>
</dbReference>
<dbReference type="GO" id="GO:0003677">
    <property type="term" value="F:DNA binding"/>
    <property type="evidence" value="ECO:0007669"/>
    <property type="project" value="UniProtKB-UniRule"/>
</dbReference>
<dbReference type="InterPro" id="IPR029415">
    <property type="entry name" value="Lines_C"/>
</dbReference>
<keyword evidence="6 12" id="KW-0812">Transmembrane</keyword>
<dbReference type="InterPro" id="IPR001356">
    <property type="entry name" value="HD"/>
</dbReference>
<evidence type="ECO:0000256" key="11">
    <source>
        <dbReference type="PROSITE-ProRule" id="PRU00108"/>
    </source>
</evidence>
<keyword evidence="4" id="KW-0444">Lipid biosynthesis</keyword>
<name>A0A061IBS7_CRIGR</name>
<comment type="pathway">
    <text evidence="3">Sphingolipid metabolism.</text>
</comment>
<keyword evidence="5" id="KW-0808">Transferase</keyword>
<feature type="compositionally biased region" description="Polar residues" evidence="14">
    <location>
        <begin position="591"/>
        <end position="603"/>
    </location>
</feature>
<dbReference type="Gene3D" id="1.10.10.60">
    <property type="entry name" value="Homeodomain-like"/>
    <property type="match status" value="1"/>
</dbReference>
<feature type="domain" description="Homeobox" evidence="16">
    <location>
        <begin position="837"/>
        <end position="881"/>
    </location>
</feature>
<dbReference type="Pfam" id="PF03798">
    <property type="entry name" value="TRAM_LAG1_CLN8"/>
    <property type="match status" value="1"/>
</dbReference>
<dbReference type="InterPro" id="IPR032794">
    <property type="entry name" value="LINES_N"/>
</dbReference>
<dbReference type="InterPro" id="IPR006634">
    <property type="entry name" value="TLC-dom"/>
</dbReference>
<dbReference type="SMART" id="SM00389">
    <property type="entry name" value="HOX"/>
    <property type="match status" value="1"/>
</dbReference>
<reference evidence="19" key="1">
    <citation type="journal article" date="2013" name="Nat. Biotechnol.">
        <title>Chinese hamster genome sequenced from sorted chromosomes.</title>
        <authorList>
            <person name="Brinkrolf K."/>
            <person name="Rupp O."/>
            <person name="Laux H."/>
            <person name="Kollin F."/>
            <person name="Ernst W."/>
            <person name="Linke B."/>
            <person name="Kofler R."/>
            <person name="Romand S."/>
            <person name="Hesse F."/>
            <person name="Budach W.E."/>
            <person name="Galosy S."/>
            <person name="Muller D."/>
            <person name="Noll T."/>
            <person name="Wienberg J."/>
            <person name="Jostock T."/>
            <person name="Leonard M."/>
            <person name="Grillari J."/>
            <person name="Tauch A."/>
            <person name="Goesmann A."/>
            <person name="Helk B."/>
            <person name="Mott J.E."/>
            <person name="Puhler A."/>
            <person name="Borth N."/>
        </authorList>
    </citation>
    <scope>NUCLEOTIDE SEQUENCE [LARGE SCALE GENOMIC DNA]</scope>
    <source>
        <strain evidence="19">17A/GY</strain>
    </source>
</reference>
<evidence type="ECO:0000256" key="1">
    <source>
        <dbReference type="ARBA" id="ARBA00004477"/>
    </source>
</evidence>
<dbReference type="GO" id="GO:0005634">
    <property type="term" value="C:nucleus"/>
    <property type="evidence" value="ECO:0007669"/>
    <property type="project" value="UniProtKB-SubCell"/>
</dbReference>
<organism evidence="18 19">
    <name type="scientific">Cricetulus griseus</name>
    <name type="common">Chinese hamster</name>
    <name type="synonym">Cricetulus barabensis griseus</name>
    <dbReference type="NCBI Taxonomy" id="10029"/>
    <lineage>
        <taxon>Eukaryota</taxon>
        <taxon>Metazoa</taxon>
        <taxon>Chordata</taxon>
        <taxon>Craniata</taxon>
        <taxon>Vertebrata</taxon>
        <taxon>Euteleostomi</taxon>
        <taxon>Mammalia</taxon>
        <taxon>Eutheria</taxon>
        <taxon>Euarchontoglires</taxon>
        <taxon>Glires</taxon>
        <taxon>Rodentia</taxon>
        <taxon>Myomorpha</taxon>
        <taxon>Muroidea</taxon>
        <taxon>Cricetidae</taxon>
        <taxon>Cricetinae</taxon>
        <taxon>Cricetulus</taxon>
    </lineage>
</organism>
<evidence type="ECO:0000256" key="5">
    <source>
        <dbReference type="ARBA" id="ARBA00022679"/>
    </source>
</evidence>
<evidence type="ECO:0000256" key="14">
    <source>
        <dbReference type="SAM" id="MobiDB-lite"/>
    </source>
</evidence>
<dbReference type="PANTHER" id="PTHR16057:SF1">
    <property type="entry name" value="PROTEIN LINES HOMOLOG 1"/>
    <property type="match status" value="1"/>
</dbReference>
<feature type="transmembrane region" description="Helical" evidence="15">
    <location>
        <begin position="1055"/>
        <end position="1077"/>
    </location>
</feature>
<dbReference type="Pfam" id="PF14694">
    <property type="entry name" value="LINES_N"/>
    <property type="match status" value="1"/>
</dbReference>
<comment type="catalytic activity">
    <reaction evidence="10">
        <text>sphinganine + octadecanoyl-CoA = N-(octadecanoyl)-sphinganine + CoA + H(+)</text>
        <dbReference type="Rhea" id="RHEA:36547"/>
        <dbReference type="ChEBI" id="CHEBI:15378"/>
        <dbReference type="ChEBI" id="CHEBI:57287"/>
        <dbReference type="ChEBI" id="CHEBI:57394"/>
        <dbReference type="ChEBI" id="CHEBI:57817"/>
        <dbReference type="ChEBI" id="CHEBI:67033"/>
    </reaction>
    <physiologicalReaction direction="left-to-right" evidence="10">
        <dbReference type="Rhea" id="RHEA:36548"/>
    </physiologicalReaction>
</comment>
<dbReference type="FunFam" id="1.10.10.60:FF:000020">
    <property type="entry name" value="Ceramide synthase 5"/>
    <property type="match status" value="1"/>
</dbReference>
<dbReference type="InterPro" id="IPR024875">
    <property type="entry name" value="Protein_Lines"/>
</dbReference>
<keyword evidence="9 12" id="KW-0472">Membrane</keyword>
<evidence type="ECO:0000256" key="9">
    <source>
        <dbReference type="ARBA" id="ARBA00023136"/>
    </source>
</evidence>
<evidence type="ECO:0000256" key="10">
    <source>
        <dbReference type="ARBA" id="ARBA00049036"/>
    </source>
</evidence>
<keyword evidence="7" id="KW-0256">Endoplasmic reticulum</keyword>
<proteinExistence type="predicted"/>
<evidence type="ECO:0000256" key="8">
    <source>
        <dbReference type="ARBA" id="ARBA00022989"/>
    </source>
</evidence>
<dbReference type="GO" id="GO:0005789">
    <property type="term" value="C:endoplasmic reticulum membrane"/>
    <property type="evidence" value="ECO:0007669"/>
    <property type="project" value="UniProtKB-SubCell"/>
</dbReference>
<protein>
    <submittedName>
        <fullName evidence="18">Uncharacterized protein</fullName>
    </submittedName>
</protein>
<feature type="transmembrane region" description="Helical" evidence="15">
    <location>
        <begin position="889"/>
        <end position="908"/>
    </location>
</feature>
<evidence type="ECO:0000256" key="15">
    <source>
        <dbReference type="SAM" id="Phobius"/>
    </source>
</evidence>
<evidence type="ECO:0000256" key="12">
    <source>
        <dbReference type="PROSITE-ProRule" id="PRU00205"/>
    </source>
</evidence>
<feature type="compositionally biased region" description="Polar residues" evidence="14">
    <location>
        <begin position="640"/>
        <end position="666"/>
    </location>
</feature>
<dbReference type="Pfam" id="PF14695">
    <property type="entry name" value="LINES_C"/>
    <property type="match status" value="1"/>
</dbReference>
<evidence type="ECO:0000259" key="16">
    <source>
        <dbReference type="PROSITE" id="PS50071"/>
    </source>
</evidence>
<sequence>MEGVEEILDQLYKKVLLGGTLEDDVHGYIFYLNPNLSEQADCTTPSLTRSNVSGTLGGVPGAKSPFEMSRAREVKLLQLTVMDVMLSRVLSAETEALAKEGYRKLTEGLLQSAEVDSKLIWMLQNSDKLMSHLAAKCLSSLLYFQLRAKMALSNPWITFCQKHLSESPESREAVHCLWILTVVIKEIFKDTHCQQAEMLKQLLAPFDITFEVFYNSLFSQHFGNFQNPSNVVNSLVCFLELLELLTASRIHLKLHFKSQRMLFLKPCALDILAWPIPAFVKRKLVIVIKKCLLGKMGEDLCRGSVPALMSPDHFLDGDVLALADALLHAVRLGLWKDLSVSGKPSRFGGDEVQPGCQPRIGPDYVTLRAASLITVKSLEIKFQNCTSAAEMRADLQKFMSELLTFLKSHLRRPLRLYNPCEWLFRVFIEQDDDMVEAAKASLSIYLQLTRGQDDTSGRLTQENEAWIHYTHRNGCNPHCIFLFLLKNIVFDSTVLLDFLISSETCFLEYFVKYLKLLQRDWGHFLAICKFFDAAKLQCGVHTHGAVTPSLVQDSRASHTIQRALASPVGHTVPHALASPVGHRNACPQVSWASNASSEPQSQVVMARQAHTVPAHGPPSQTPLSLVDYESSEDSDEEATNQHLANYRQTSSHQEMSRETQGLPRTSQNRKERSRSREHQQRLLLPLQSNPPNCATGEVAPNGAVQEVGLFLRTVKCLQELQDAIERLQEKNLFPYNPAALLKLLKVVGAKCGKVMFQTFKEWFWSERIWLPPTIKWSDLEDHDGLIFVKASHLYITIPYALLLMIVRYFFEKFVATPLANALGIQKTVQKIKPNAILENFFKHSTSQPSRNDVYGLAKKCNLTERQVERWFRSRRNQDRPCRMKKFRESCWRFTFYFMITVAGVAFLYDKPWAYDLWEVWHDYPKQPLLPSQYWYYILEMSFYWSLLFSLGSDIKRKDFLANVIHHLAAISLMSFSWCANYIRSGTLVMLVHDVSDIWLESAKMFSYAGWKQTCNALFLIFSIVFFISRFIIFPFWILYCTLILPLYYLEPFFSYIFLNFQLMVLQGLHLYWGYFIMKMLNRCIFMKSIQDVRSDDEEEEEEEEENEEGTKDKGTDYLKNGLGTTKDLIPNGQHSR</sequence>
<evidence type="ECO:0000256" key="4">
    <source>
        <dbReference type="ARBA" id="ARBA00022516"/>
    </source>
</evidence>
<dbReference type="PANTHER" id="PTHR16057">
    <property type="entry name" value="WINS1, 2 PROTEIN"/>
    <property type="match status" value="1"/>
</dbReference>
<feature type="domain" description="TLC" evidence="17">
    <location>
        <begin position="884"/>
        <end position="1085"/>
    </location>
</feature>
<dbReference type="GO" id="GO:0050291">
    <property type="term" value="F:sphingosine N-acyltransferase activity"/>
    <property type="evidence" value="ECO:0007669"/>
    <property type="project" value="UniProtKB-ARBA"/>
</dbReference>
<evidence type="ECO:0000256" key="7">
    <source>
        <dbReference type="ARBA" id="ARBA00022824"/>
    </source>
</evidence>
<dbReference type="AlphaFoldDB" id="A0A061IBS7"/>
<accession>A0A061IBS7</accession>
<dbReference type="PROSITE" id="PS50071">
    <property type="entry name" value="HOMEOBOX_2"/>
    <property type="match status" value="1"/>
</dbReference>
<evidence type="ECO:0000256" key="2">
    <source>
        <dbReference type="ARBA" id="ARBA00004760"/>
    </source>
</evidence>
<dbReference type="SUPFAM" id="SSF46689">
    <property type="entry name" value="Homeodomain-like"/>
    <property type="match status" value="1"/>
</dbReference>
<dbReference type="SMART" id="SM00724">
    <property type="entry name" value="TLC"/>
    <property type="match status" value="1"/>
</dbReference>
<evidence type="ECO:0000256" key="13">
    <source>
        <dbReference type="RuleBase" id="RU000682"/>
    </source>
</evidence>
<evidence type="ECO:0000256" key="6">
    <source>
        <dbReference type="ARBA" id="ARBA00022692"/>
    </source>
</evidence>